<evidence type="ECO:0000259" key="7">
    <source>
        <dbReference type="Pfam" id="PF14322"/>
    </source>
</evidence>
<dbReference type="Pfam" id="PF07980">
    <property type="entry name" value="SusD_RagB"/>
    <property type="match status" value="1"/>
</dbReference>
<feature type="domain" description="SusD-like N-terminal" evidence="7">
    <location>
        <begin position="67"/>
        <end position="222"/>
    </location>
</feature>
<evidence type="ECO:0000256" key="3">
    <source>
        <dbReference type="ARBA" id="ARBA00022729"/>
    </source>
</evidence>
<gene>
    <name evidence="8" type="ORF">SAMN05660293_04115</name>
</gene>
<comment type="subcellular location">
    <subcellularLocation>
        <location evidence="1">Cell outer membrane</location>
    </subcellularLocation>
</comment>
<evidence type="ECO:0000256" key="5">
    <source>
        <dbReference type="ARBA" id="ARBA00023237"/>
    </source>
</evidence>
<dbReference type="Proteomes" id="UP000190897">
    <property type="component" value="Unassembled WGS sequence"/>
</dbReference>
<reference evidence="9" key="1">
    <citation type="submission" date="2017-02" db="EMBL/GenBank/DDBJ databases">
        <authorList>
            <person name="Varghese N."/>
            <person name="Submissions S."/>
        </authorList>
    </citation>
    <scope>NUCLEOTIDE SEQUENCE [LARGE SCALE GENOMIC DNA]</scope>
    <source>
        <strain evidence="9">DSM 22270</strain>
    </source>
</reference>
<evidence type="ECO:0000256" key="2">
    <source>
        <dbReference type="ARBA" id="ARBA00006275"/>
    </source>
</evidence>
<dbReference type="RefSeq" id="WP_082216626.1">
    <property type="nucleotide sequence ID" value="NZ_FUZA01000006.1"/>
</dbReference>
<sequence length="591" mass="67806">MKRLINIFLASVVLLLTQSSCEKDWLKPEPLSFFSPENVFTDKAGFESLLITMRKDLKTENTGTLSESTIMPNLTMEFAASDLASPWSQLDFYNLTPNTDMYYRYLSMFTVIYSSVKNANVLISRIDDIEWASDQERNAILAEAYWHRAYWYYRLINSYGDVPFINEEIQGAKLDFRTHSRWAILNKIQSDVEYAAEWLPIAAKPGVITKGAANHLLTKIYLANLQFDKAIEAATKVINGPYALMNQRFGLDADKAYRNLIWDLHRSKNFSIAQNTETILASIDRYEAPPGARSEGLYTMRMYNCQYFQPQVLDSQGKPGMVRSGPMLDSLGIGNANVRLTGYYQYDIWAYKGQTWKNTTDLRRSDINWVDKHELRYNNPASVDYGKVINTAFLANPIDTFKHVYAMPHYIMYNPMDDKLARTVGGNGDWYIFRLAETYLLRAEAYYWKNQQALAAADINKVRERAKALPISGGEVTIDFIMNERARELFAEEPRHSELVRVSYIMAKSNLGGYNLASFSEKNFFYDRVMHYNNTYEKKVQLLGNTANMAPFHVLWPIPSLVITANTKGVINQNVGYDGAERNVEPLMTIE</sequence>
<dbReference type="Pfam" id="PF14322">
    <property type="entry name" value="SusD-like_3"/>
    <property type="match status" value="1"/>
</dbReference>
<keyword evidence="4" id="KW-0472">Membrane</keyword>
<dbReference type="GO" id="GO:0009279">
    <property type="term" value="C:cell outer membrane"/>
    <property type="evidence" value="ECO:0007669"/>
    <property type="project" value="UniProtKB-SubCell"/>
</dbReference>
<dbReference type="OrthoDB" id="906516at2"/>
<accession>A0A1T5GM83</accession>
<feature type="domain" description="RagB/SusD" evidence="6">
    <location>
        <begin position="348"/>
        <end position="577"/>
    </location>
</feature>
<evidence type="ECO:0000256" key="4">
    <source>
        <dbReference type="ARBA" id="ARBA00023136"/>
    </source>
</evidence>
<dbReference type="STRING" id="651661.SAMN05660293_04115"/>
<evidence type="ECO:0000313" key="8">
    <source>
        <dbReference type="EMBL" id="SKC09481.1"/>
    </source>
</evidence>
<keyword evidence="5" id="KW-0998">Cell outer membrane</keyword>
<name>A0A1T5GM83_9BACT</name>
<dbReference type="AlphaFoldDB" id="A0A1T5GM83"/>
<dbReference type="EMBL" id="FUZA01000006">
    <property type="protein sequence ID" value="SKC09481.1"/>
    <property type="molecule type" value="Genomic_DNA"/>
</dbReference>
<proteinExistence type="inferred from homology"/>
<dbReference type="InterPro" id="IPR012944">
    <property type="entry name" value="SusD_RagB_dom"/>
</dbReference>
<dbReference type="SUPFAM" id="SSF48452">
    <property type="entry name" value="TPR-like"/>
    <property type="match status" value="1"/>
</dbReference>
<dbReference type="InterPro" id="IPR033985">
    <property type="entry name" value="SusD-like_N"/>
</dbReference>
<evidence type="ECO:0000259" key="6">
    <source>
        <dbReference type="Pfam" id="PF07980"/>
    </source>
</evidence>
<organism evidence="8 9">
    <name type="scientific">Dyadobacter psychrophilus</name>
    <dbReference type="NCBI Taxonomy" id="651661"/>
    <lineage>
        <taxon>Bacteria</taxon>
        <taxon>Pseudomonadati</taxon>
        <taxon>Bacteroidota</taxon>
        <taxon>Cytophagia</taxon>
        <taxon>Cytophagales</taxon>
        <taxon>Spirosomataceae</taxon>
        <taxon>Dyadobacter</taxon>
    </lineage>
</organism>
<keyword evidence="9" id="KW-1185">Reference proteome</keyword>
<evidence type="ECO:0000256" key="1">
    <source>
        <dbReference type="ARBA" id="ARBA00004442"/>
    </source>
</evidence>
<dbReference type="InterPro" id="IPR011990">
    <property type="entry name" value="TPR-like_helical_dom_sf"/>
</dbReference>
<keyword evidence="3" id="KW-0732">Signal</keyword>
<protein>
    <submittedName>
        <fullName evidence="8">Starch-binding associating with outer membrane</fullName>
    </submittedName>
</protein>
<evidence type="ECO:0000313" key="9">
    <source>
        <dbReference type="Proteomes" id="UP000190897"/>
    </source>
</evidence>
<dbReference type="Gene3D" id="1.25.40.390">
    <property type="match status" value="1"/>
</dbReference>
<comment type="similarity">
    <text evidence="2">Belongs to the SusD family.</text>
</comment>